<dbReference type="RefSeq" id="WP_093045034.1">
    <property type="nucleotide sequence ID" value="NZ_FNQR01000008.1"/>
</dbReference>
<name>A0A1H4DZ72_9BACI</name>
<accession>A0A1H4DZ72</accession>
<dbReference type="Proteomes" id="UP000198584">
    <property type="component" value="Unassembled WGS sequence"/>
</dbReference>
<feature type="domain" description="Glycosyltransferase 2-like" evidence="5">
    <location>
        <begin position="45"/>
        <end position="246"/>
    </location>
</feature>
<dbReference type="AlphaFoldDB" id="A0A1H4DZ72"/>
<feature type="transmembrane region" description="Helical" evidence="4">
    <location>
        <begin position="357"/>
        <end position="379"/>
    </location>
</feature>
<dbReference type="InterPro" id="IPR029044">
    <property type="entry name" value="Nucleotide-diphossugar_trans"/>
</dbReference>
<keyword evidence="4" id="KW-0472">Membrane</keyword>
<keyword evidence="4" id="KW-1133">Transmembrane helix</keyword>
<sequence>MELFLTIFFGLCLFFPLLHLFHCMPWFREEDELVTLSPSTEKGISILVPSYNEAGIIETSIQSMKSLTYENFEVVYINDGSTDETFSILHRHLHLKPSAKIPIGKLAHNNVKKVYQSSLNPNIYVVDKMNGGKADALNAGIEYASKELVVTLDADTVLTAPSLKVINEKFANPEVVAAGGMVHVLQTKTSNPLKKLSLAGTKMLVRVQMLDFMKAFYVTKLSLARFQALAIISGAFGIFSKKMLIDVGGYRSSVGEDIDITLKIHRYIAKQKDKKILLITEAISYTELPETWKDLFKQRIRWQKSYMDCLVHFRSFLSKTVVTKAVSFFYIIESFFVGIVAAYITAGFFVASAFLNIAFVFLGFIIVYLSYIFLFNFIYNLLAIVQVKRYGFTFDKGDRLRLFNTVVYDVFIHRFVTMYFVMYGSVAYFFNRDWKKVSRTGRKYEVEPASAKVTTYRQNV</sequence>
<feature type="transmembrane region" description="Helical" evidence="4">
    <location>
        <begin position="411"/>
        <end position="430"/>
    </location>
</feature>
<reference evidence="6 7" key="1">
    <citation type="submission" date="2016-10" db="EMBL/GenBank/DDBJ databases">
        <authorList>
            <person name="de Groot N.N."/>
        </authorList>
    </citation>
    <scope>NUCLEOTIDE SEQUENCE [LARGE SCALE GENOMIC DNA]</scope>
    <source>
        <strain evidence="6 7">CCM7597</strain>
    </source>
</reference>
<dbReference type="STRING" id="571932.SAMN05421743_10849"/>
<keyword evidence="2" id="KW-0328">Glycosyltransferase</keyword>
<evidence type="ECO:0000313" key="6">
    <source>
        <dbReference type="EMBL" id="SEA77482.1"/>
    </source>
</evidence>
<dbReference type="InterPro" id="IPR001173">
    <property type="entry name" value="Glyco_trans_2-like"/>
</dbReference>
<gene>
    <name evidence="6" type="ORF">SAMN05421743_10849</name>
</gene>
<dbReference type="CDD" id="cd06423">
    <property type="entry name" value="CESA_like"/>
    <property type="match status" value="1"/>
</dbReference>
<evidence type="ECO:0000256" key="2">
    <source>
        <dbReference type="ARBA" id="ARBA00022676"/>
    </source>
</evidence>
<keyword evidence="3 6" id="KW-0808">Transferase</keyword>
<comment type="similarity">
    <text evidence="1">Belongs to the glycosyltransferase 2 family.</text>
</comment>
<dbReference type="EMBL" id="FNQR01000008">
    <property type="protein sequence ID" value="SEA77482.1"/>
    <property type="molecule type" value="Genomic_DNA"/>
</dbReference>
<proteinExistence type="inferred from homology"/>
<evidence type="ECO:0000256" key="1">
    <source>
        <dbReference type="ARBA" id="ARBA00006739"/>
    </source>
</evidence>
<dbReference type="PANTHER" id="PTHR43630:SF1">
    <property type="entry name" value="POLY-BETA-1,6-N-ACETYL-D-GLUCOSAMINE SYNTHASE"/>
    <property type="match status" value="1"/>
</dbReference>
<dbReference type="OrthoDB" id="9766299at2"/>
<protein>
    <submittedName>
        <fullName evidence="6">Glycosyltransferase, catalytic subunit of cellulose synthase and poly-beta-1,6-N-acetylglucosamine synthase</fullName>
    </submittedName>
</protein>
<evidence type="ECO:0000259" key="5">
    <source>
        <dbReference type="Pfam" id="PF00535"/>
    </source>
</evidence>
<dbReference type="Gene3D" id="3.90.550.10">
    <property type="entry name" value="Spore Coat Polysaccharide Biosynthesis Protein SpsA, Chain A"/>
    <property type="match status" value="1"/>
</dbReference>
<dbReference type="GO" id="GO:0016757">
    <property type="term" value="F:glycosyltransferase activity"/>
    <property type="evidence" value="ECO:0007669"/>
    <property type="project" value="UniProtKB-KW"/>
</dbReference>
<keyword evidence="4" id="KW-0812">Transmembrane</keyword>
<organism evidence="6 7">
    <name type="scientific">Thalassobacillus cyri</name>
    <dbReference type="NCBI Taxonomy" id="571932"/>
    <lineage>
        <taxon>Bacteria</taxon>
        <taxon>Bacillati</taxon>
        <taxon>Bacillota</taxon>
        <taxon>Bacilli</taxon>
        <taxon>Bacillales</taxon>
        <taxon>Bacillaceae</taxon>
        <taxon>Thalassobacillus</taxon>
    </lineage>
</organism>
<feature type="transmembrane region" description="Helical" evidence="4">
    <location>
        <begin position="328"/>
        <end position="350"/>
    </location>
</feature>
<keyword evidence="7" id="KW-1185">Reference proteome</keyword>
<evidence type="ECO:0000313" key="7">
    <source>
        <dbReference type="Proteomes" id="UP000198584"/>
    </source>
</evidence>
<dbReference type="SUPFAM" id="SSF53448">
    <property type="entry name" value="Nucleotide-diphospho-sugar transferases"/>
    <property type="match status" value="1"/>
</dbReference>
<evidence type="ECO:0000256" key="4">
    <source>
        <dbReference type="SAM" id="Phobius"/>
    </source>
</evidence>
<dbReference type="PANTHER" id="PTHR43630">
    <property type="entry name" value="POLY-BETA-1,6-N-ACETYL-D-GLUCOSAMINE SYNTHASE"/>
    <property type="match status" value="1"/>
</dbReference>
<evidence type="ECO:0000256" key="3">
    <source>
        <dbReference type="ARBA" id="ARBA00022679"/>
    </source>
</evidence>
<dbReference type="Pfam" id="PF00535">
    <property type="entry name" value="Glycos_transf_2"/>
    <property type="match status" value="1"/>
</dbReference>